<dbReference type="InterPro" id="IPR035992">
    <property type="entry name" value="Ricin_B-like_lectins"/>
</dbReference>
<evidence type="ECO:0000256" key="2">
    <source>
        <dbReference type="ARBA" id="ARBA00010687"/>
    </source>
</evidence>
<dbReference type="Gene3D" id="3.20.20.80">
    <property type="entry name" value="Glycosidases"/>
    <property type="match status" value="1"/>
</dbReference>
<sequence>MLIRIIVRFVFMMVLLSVNTVKAESIFAYGADIGWIKQLEDNGVSWVNDEGNTADPLVILKNHGVNSVRLRVFVDPDPSALWYKDSTTWTMLGYTDKQSVINAALRAQNLGMQIMIDFHYSDVFADPGHQEKPQSWNSYDFNTLKSAVYNHTYEVMSALVSAGVTPEWVQVGNEMNSGILLPTGSVNNFSNLTQLLNSGYDAVKAVSSTSKVVSHLAHGENNANSRWFFDNFLQTYGGKTDVLGFSFYPYWIGENYWDVTGDLEYNLNDMVSRYGKEVMVVEIGGLENAPTDTYWTIKDTINIVKNVANDKGTGVFYWEPAANSAVLPDGYPLGATTQISPSVLQFTTALDAFADAQIDLTPTTSYKITNRISSKSLNVVGGSTQDGAYIEQYSYSAWDSQKFNFSFVDSGYYTITNVKSGKLLTIESESVQSGALISQETNNGSWSQQWQILEAGDGYYQLINRKSKKLLDMNQSSLSDGAQSIQWEDNGGWNQQWLIEVVN</sequence>
<evidence type="ECO:0000256" key="6">
    <source>
        <dbReference type="RuleBase" id="RU361192"/>
    </source>
</evidence>
<dbReference type="EMBL" id="QPGL01000002">
    <property type="protein sequence ID" value="RCS70552.1"/>
    <property type="molecule type" value="Genomic_DNA"/>
</dbReference>
<comment type="caution">
    <text evidence="8">The sequence shown here is derived from an EMBL/GenBank/DDBJ whole genome shotgun (WGS) entry which is preliminary data.</text>
</comment>
<keyword evidence="4 6" id="KW-0378">Hydrolase</keyword>
<dbReference type="PROSITE" id="PS50231">
    <property type="entry name" value="RICIN_B_LECTIN"/>
    <property type="match status" value="1"/>
</dbReference>
<proteinExistence type="inferred from homology"/>
<dbReference type="Pfam" id="PF07745">
    <property type="entry name" value="Glyco_hydro_53"/>
    <property type="match status" value="1"/>
</dbReference>
<evidence type="ECO:0000256" key="1">
    <source>
        <dbReference type="ARBA" id="ARBA00001695"/>
    </source>
</evidence>
<dbReference type="GO" id="GO:0031218">
    <property type="term" value="F:arabinogalactan endo-1,4-beta-galactosidase activity"/>
    <property type="evidence" value="ECO:0007669"/>
    <property type="project" value="UniProtKB-EC"/>
</dbReference>
<feature type="domain" description="Ricin B lectin" evidence="7">
    <location>
        <begin position="400"/>
        <end position="487"/>
    </location>
</feature>
<dbReference type="AlphaFoldDB" id="A0A368LIH7"/>
<dbReference type="GO" id="GO:0045490">
    <property type="term" value="P:pectin catabolic process"/>
    <property type="evidence" value="ECO:0007669"/>
    <property type="project" value="TreeGrafter"/>
</dbReference>
<evidence type="ECO:0000256" key="4">
    <source>
        <dbReference type="ARBA" id="ARBA00022801"/>
    </source>
</evidence>
<dbReference type="PANTHER" id="PTHR34983:SF1">
    <property type="entry name" value="ARABINOGALACTAN ENDO-BETA-1,4-GALACTANASE A"/>
    <property type="match status" value="1"/>
</dbReference>
<organism evidence="8 9">
    <name type="scientific">Vibrio casei</name>
    <dbReference type="NCBI Taxonomy" id="673372"/>
    <lineage>
        <taxon>Bacteria</taxon>
        <taxon>Pseudomonadati</taxon>
        <taxon>Pseudomonadota</taxon>
        <taxon>Gammaproteobacteria</taxon>
        <taxon>Vibrionales</taxon>
        <taxon>Vibrionaceae</taxon>
        <taxon>Vibrio</taxon>
    </lineage>
</organism>
<dbReference type="SUPFAM" id="SSF50370">
    <property type="entry name" value="Ricin B-like lectins"/>
    <property type="match status" value="1"/>
</dbReference>
<protein>
    <recommendedName>
        <fullName evidence="3 6">Arabinogalactan endo-beta-1,4-galactanase</fullName>
        <ecNumber evidence="3 6">3.2.1.89</ecNumber>
    </recommendedName>
</protein>
<dbReference type="Gene3D" id="2.80.10.50">
    <property type="match status" value="1"/>
</dbReference>
<evidence type="ECO:0000256" key="5">
    <source>
        <dbReference type="ARBA" id="ARBA00023295"/>
    </source>
</evidence>
<keyword evidence="5 6" id="KW-0326">Glycosidase</keyword>
<evidence type="ECO:0000313" key="9">
    <source>
        <dbReference type="Proteomes" id="UP000252479"/>
    </source>
</evidence>
<comment type="catalytic activity">
    <reaction evidence="1 6">
        <text>The enzyme specifically hydrolyzes (1-&gt;4)-beta-D-galactosidic linkages in type I arabinogalactans.</text>
        <dbReference type="EC" id="3.2.1.89"/>
    </reaction>
</comment>
<keyword evidence="9" id="KW-1185">Reference proteome</keyword>
<dbReference type="InterPro" id="IPR017853">
    <property type="entry name" value="GH"/>
</dbReference>
<dbReference type="EC" id="3.2.1.89" evidence="3 6"/>
<dbReference type="Proteomes" id="UP000252479">
    <property type="component" value="Unassembled WGS sequence"/>
</dbReference>
<accession>A0A368LIH7</accession>
<name>A0A368LIH7_9VIBR</name>
<gene>
    <name evidence="8" type="ORF">CIK83_14115</name>
</gene>
<evidence type="ECO:0000259" key="7">
    <source>
        <dbReference type="Pfam" id="PF14200"/>
    </source>
</evidence>
<evidence type="ECO:0000256" key="3">
    <source>
        <dbReference type="ARBA" id="ARBA00012556"/>
    </source>
</evidence>
<dbReference type="GO" id="GO:0015926">
    <property type="term" value="F:glucosidase activity"/>
    <property type="evidence" value="ECO:0007669"/>
    <property type="project" value="InterPro"/>
</dbReference>
<dbReference type="InterPro" id="IPR000772">
    <property type="entry name" value="Ricin_B_lectin"/>
</dbReference>
<comment type="similarity">
    <text evidence="2 6">Belongs to the glycosyl hydrolase 53 family.</text>
</comment>
<dbReference type="Pfam" id="PF14200">
    <property type="entry name" value="RicinB_lectin_2"/>
    <property type="match status" value="1"/>
</dbReference>
<dbReference type="InterPro" id="IPR011683">
    <property type="entry name" value="Glyco_hydro_53"/>
</dbReference>
<reference evidence="8 9" key="1">
    <citation type="journal article" date="2017" name="Elife">
        <title>Extensive horizontal gene transfer in cheese-associated bacteria.</title>
        <authorList>
            <person name="Bonham K.S."/>
            <person name="Wolfe B.E."/>
            <person name="Dutton R.J."/>
        </authorList>
    </citation>
    <scope>NUCLEOTIDE SEQUENCE [LARGE SCALE GENOMIC DNA]</scope>
    <source>
        <strain evidence="8 9">JB196</strain>
    </source>
</reference>
<dbReference type="PANTHER" id="PTHR34983">
    <property type="entry name" value="ARABINOGALACTAN ENDO-BETA-1,4-GALACTANASE A"/>
    <property type="match status" value="1"/>
</dbReference>
<evidence type="ECO:0000313" key="8">
    <source>
        <dbReference type="EMBL" id="RCS70552.1"/>
    </source>
</evidence>
<dbReference type="SUPFAM" id="SSF51445">
    <property type="entry name" value="(Trans)glycosidases"/>
    <property type="match status" value="1"/>
</dbReference>